<proteinExistence type="predicted"/>
<dbReference type="AlphaFoldDB" id="A0A5B7DQ38"/>
<dbReference type="EMBL" id="VSRR010001179">
    <property type="protein sequence ID" value="MPC23217.1"/>
    <property type="molecule type" value="Genomic_DNA"/>
</dbReference>
<evidence type="ECO:0000313" key="2">
    <source>
        <dbReference type="Proteomes" id="UP000324222"/>
    </source>
</evidence>
<name>A0A5B7DQ38_PORTR</name>
<comment type="caution">
    <text evidence="1">The sequence shown here is derived from an EMBL/GenBank/DDBJ whole genome shotgun (WGS) entry which is preliminary data.</text>
</comment>
<sequence length="85" mass="10122">MYKIVNDIEKIDKEDLVLVTEEDGRTRGHVKIRMRQCVKDIGKYSFPHRTVEKWNALNNEVVTAHNVHNFKEKLDKWRQDTMNPA</sequence>
<protein>
    <submittedName>
        <fullName evidence="1">Uncharacterized protein</fullName>
    </submittedName>
</protein>
<reference evidence="1 2" key="1">
    <citation type="submission" date="2019-05" db="EMBL/GenBank/DDBJ databases">
        <title>Another draft genome of Portunus trituberculatus and its Hox gene families provides insights of decapod evolution.</title>
        <authorList>
            <person name="Jeong J.-H."/>
            <person name="Song I."/>
            <person name="Kim S."/>
            <person name="Choi T."/>
            <person name="Kim D."/>
            <person name="Ryu S."/>
            <person name="Kim W."/>
        </authorList>
    </citation>
    <scope>NUCLEOTIDE SEQUENCE [LARGE SCALE GENOMIC DNA]</scope>
    <source>
        <tissue evidence="1">Muscle</tissue>
    </source>
</reference>
<dbReference type="Proteomes" id="UP000324222">
    <property type="component" value="Unassembled WGS sequence"/>
</dbReference>
<keyword evidence="2" id="KW-1185">Reference proteome</keyword>
<organism evidence="1 2">
    <name type="scientific">Portunus trituberculatus</name>
    <name type="common">Swimming crab</name>
    <name type="synonym">Neptunus trituberculatus</name>
    <dbReference type="NCBI Taxonomy" id="210409"/>
    <lineage>
        <taxon>Eukaryota</taxon>
        <taxon>Metazoa</taxon>
        <taxon>Ecdysozoa</taxon>
        <taxon>Arthropoda</taxon>
        <taxon>Crustacea</taxon>
        <taxon>Multicrustacea</taxon>
        <taxon>Malacostraca</taxon>
        <taxon>Eumalacostraca</taxon>
        <taxon>Eucarida</taxon>
        <taxon>Decapoda</taxon>
        <taxon>Pleocyemata</taxon>
        <taxon>Brachyura</taxon>
        <taxon>Eubrachyura</taxon>
        <taxon>Portunoidea</taxon>
        <taxon>Portunidae</taxon>
        <taxon>Portuninae</taxon>
        <taxon>Portunus</taxon>
    </lineage>
</organism>
<evidence type="ECO:0000313" key="1">
    <source>
        <dbReference type="EMBL" id="MPC23217.1"/>
    </source>
</evidence>
<gene>
    <name evidence="1" type="ORF">E2C01_016258</name>
</gene>
<accession>A0A5B7DQ38</accession>